<evidence type="ECO:0000313" key="2">
    <source>
        <dbReference type="Proteomes" id="UP000000305"/>
    </source>
</evidence>
<organism evidence="1 2">
    <name type="scientific">Daphnia pulex</name>
    <name type="common">Water flea</name>
    <dbReference type="NCBI Taxonomy" id="6669"/>
    <lineage>
        <taxon>Eukaryota</taxon>
        <taxon>Metazoa</taxon>
        <taxon>Ecdysozoa</taxon>
        <taxon>Arthropoda</taxon>
        <taxon>Crustacea</taxon>
        <taxon>Branchiopoda</taxon>
        <taxon>Diplostraca</taxon>
        <taxon>Cladocera</taxon>
        <taxon>Anomopoda</taxon>
        <taxon>Daphniidae</taxon>
        <taxon>Daphnia</taxon>
    </lineage>
</organism>
<sequence length="121" mass="13561">MPPPPDTELKRELIEKSLPIDIQFLRDVATHAEGTESLGIEDGSYATTMGLLERFYEWLALTKIRCDTMNSKRLGTTLVKVFGARQKVPRGRVSVAHSGGINEDRPSVYKISFESIMTYKG</sequence>
<reference evidence="1 2" key="1">
    <citation type="journal article" date="2011" name="Science">
        <title>The ecoresponsive genome of Daphnia pulex.</title>
        <authorList>
            <person name="Colbourne J.K."/>
            <person name="Pfrender M.E."/>
            <person name="Gilbert D."/>
            <person name="Thomas W.K."/>
            <person name="Tucker A."/>
            <person name="Oakley T.H."/>
            <person name="Tokishita S."/>
            <person name="Aerts A."/>
            <person name="Arnold G.J."/>
            <person name="Basu M.K."/>
            <person name="Bauer D.J."/>
            <person name="Caceres C.E."/>
            <person name="Carmel L."/>
            <person name="Casola C."/>
            <person name="Choi J.H."/>
            <person name="Detter J.C."/>
            <person name="Dong Q."/>
            <person name="Dusheyko S."/>
            <person name="Eads B.D."/>
            <person name="Frohlich T."/>
            <person name="Geiler-Samerotte K.A."/>
            <person name="Gerlach D."/>
            <person name="Hatcher P."/>
            <person name="Jogdeo S."/>
            <person name="Krijgsveld J."/>
            <person name="Kriventseva E.V."/>
            <person name="Kultz D."/>
            <person name="Laforsch C."/>
            <person name="Lindquist E."/>
            <person name="Lopez J."/>
            <person name="Manak J.R."/>
            <person name="Muller J."/>
            <person name="Pangilinan J."/>
            <person name="Patwardhan R.P."/>
            <person name="Pitluck S."/>
            <person name="Pritham E.J."/>
            <person name="Rechtsteiner A."/>
            <person name="Rho M."/>
            <person name="Rogozin I.B."/>
            <person name="Sakarya O."/>
            <person name="Salamov A."/>
            <person name="Schaack S."/>
            <person name="Shapiro H."/>
            <person name="Shiga Y."/>
            <person name="Skalitzky C."/>
            <person name="Smith Z."/>
            <person name="Souvorov A."/>
            <person name="Sung W."/>
            <person name="Tang Z."/>
            <person name="Tsuchiya D."/>
            <person name="Tu H."/>
            <person name="Vos H."/>
            <person name="Wang M."/>
            <person name="Wolf Y.I."/>
            <person name="Yamagata H."/>
            <person name="Yamada T."/>
            <person name="Ye Y."/>
            <person name="Shaw J.R."/>
            <person name="Andrews J."/>
            <person name="Crease T.J."/>
            <person name="Tang H."/>
            <person name="Lucas S.M."/>
            <person name="Robertson H.M."/>
            <person name="Bork P."/>
            <person name="Koonin E.V."/>
            <person name="Zdobnov E.M."/>
            <person name="Grigoriev I.V."/>
            <person name="Lynch M."/>
            <person name="Boore J.L."/>
        </authorList>
    </citation>
    <scope>NUCLEOTIDE SEQUENCE [LARGE SCALE GENOMIC DNA]</scope>
</reference>
<dbReference type="EMBL" id="GL736867">
    <property type="protein sequence ID" value="EFX60211.1"/>
    <property type="molecule type" value="Genomic_DNA"/>
</dbReference>
<dbReference type="Proteomes" id="UP000000305">
    <property type="component" value="Unassembled WGS sequence"/>
</dbReference>
<evidence type="ECO:0000313" key="1">
    <source>
        <dbReference type="EMBL" id="EFX60211.1"/>
    </source>
</evidence>
<dbReference type="AlphaFoldDB" id="E9I718"/>
<dbReference type="HOGENOM" id="CLU_2040377_0_0_1"/>
<proteinExistence type="predicted"/>
<dbReference type="KEGG" id="dpx:DAPPUDRAFT_344700"/>
<accession>E9I718</accession>
<gene>
    <name evidence="1" type="ORF">DAPPUDRAFT_344700</name>
</gene>
<dbReference type="InParanoid" id="E9I718"/>
<protein>
    <submittedName>
        <fullName evidence="1">Uncharacterized protein</fullName>
    </submittedName>
</protein>
<name>E9I718_DAPPU</name>
<keyword evidence="2" id="KW-1185">Reference proteome</keyword>